<comment type="caution">
    <text evidence="2">The sequence shown here is derived from an EMBL/GenBank/DDBJ whole genome shotgun (WGS) entry which is preliminary data.</text>
</comment>
<reference evidence="2" key="1">
    <citation type="journal article" date="2023" name="Plant Biotechnol. J.">
        <title>Chromosome-level wild Hevea brasiliensis genome provides new tools for genomic-assisted breeding and valuable loci to elevate rubber yield.</title>
        <authorList>
            <person name="Cheng H."/>
            <person name="Song X."/>
            <person name="Hu Y."/>
            <person name="Wu T."/>
            <person name="Yang Q."/>
            <person name="An Z."/>
            <person name="Feng S."/>
            <person name="Deng Z."/>
            <person name="Wu W."/>
            <person name="Zeng X."/>
            <person name="Tu M."/>
            <person name="Wang X."/>
            <person name="Huang H."/>
        </authorList>
    </citation>
    <scope>NUCLEOTIDE SEQUENCE</scope>
    <source>
        <strain evidence="2">MT/VB/25A 57/8</strain>
    </source>
</reference>
<keyword evidence="3" id="KW-1185">Reference proteome</keyword>
<dbReference type="SUPFAM" id="SSF48371">
    <property type="entry name" value="ARM repeat"/>
    <property type="match status" value="1"/>
</dbReference>
<dbReference type="PANTHER" id="PTHR10182">
    <property type="entry name" value="CALCIUM-BINDING PROTEIN 39-RELATED"/>
    <property type="match status" value="1"/>
</dbReference>
<dbReference type="InterPro" id="IPR016024">
    <property type="entry name" value="ARM-type_fold"/>
</dbReference>
<dbReference type="Gene3D" id="1.25.10.10">
    <property type="entry name" value="Leucine-rich Repeat Variant"/>
    <property type="match status" value="1"/>
</dbReference>
<name>A0ABQ9MSX2_HEVBR</name>
<dbReference type="Proteomes" id="UP001174677">
    <property type="component" value="Chromosome 4"/>
</dbReference>
<accession>A0ABQ9MSX2</accession>
<gene>
    <name evidence="2" type="ORF">P3X46_006055</name>
</gene>
<dbReference type="EMBL" id="JARPOI010000004">
    <property type="protein sequence ID" value="KAJ9182018.1"/>
    <property type="molecule type" value="Genomic_DNA"/>
</dbReference>
<sequence length="324" mass="37220">MSFSFFKPSRPKTLQEVGKAVKDSLMALDNKTVVEAMEEVEKNLLAVRCMLCGDGEVEPNLDRVSQLVLEVCKEDVLVLMIHNSLIWDGKKDLVHCWSMLLKQKVDSKYCSVEYIENHFELLDFLVVYYDNKEIALNCGLTLRECIKFPTLAKYILESASFELFFKFVELPNFDAACDAFSTLKDLLTKHGTVVAEFLTAHYDEFFYLYENLLTSPNYVTRRQSLKLLSEFLLEAPNSHIMKHYVLEVRYLKVMMTLLKDSSKKIQISAFHIFKVFVANPNKPPDIKVILAKANERLVELLSNLSVGKGAEGEQFEEEKELIIS</sequence>
<proteinExistence type="inferred from homology"/>
<dbReference type="InterPro" id="IPR011989">
    <property type="entry name" value="ARM-like"/>
</dbReference>
<dbReference type="PANTHER" id="PTHR10182:SF3">
    <property type="entry name" value="PROTEIN MO25"/>
    <property type="match status" value="1"/>
</dbReference>
<dbReference type="InterPro" id="IPR013878">
    <property type="entry name" value="Mo25"/>
</dbReference>
<dbReference type="Pfam" id="PF08569">
    <property type="entry name" value="Mo25"/>
    <property type="match status" value="1"/>
</dbReference>
<protein>
    <recommendedName>
        <fullName evidence="4">Mo25 family protein</fullName>
    </recommendedName>
</protein>
<evidence type="ECO:0000256" key="1">
    <source>
        <dbReference type="ARBA" id="ARBA00011012"/>
    </source>
</evidence>
<evidence type="ECO:0000313" key="2">
    <source>
        <dbReference type="EMBL" id="KAJ9182018.1"/>
    </source>
</evidence>
<comment type="similarity">
    <text evidence="1">Belongs to the Mo25 family.</text>
</comment>
<evidence type="ECO:0000313" key="3">
    <source>
        <dbReference type="Proteomes" id="UP001174677"/>
    </source>
</evidence>
<evidence type="ECO:0008006" key="4">
    <source>
        <dbReference type="Google" id="ProtNLM"/>
    </source>
</evidence>
<organism evidence="2 3">
    <name type="scientific">Hevea brasiliensis</name>
    <name type="common">Para rubber tree</name>
    <name type="synonym">Siphonia brasiliensis</name>
    <dbReference type="NCBI Taxonomy" id="3981"/>
    <lineage>
        <taxon>Eukaryota</taxon>
        <taxon>Viridiplantae</taxon>
        <taxon>Streptophyta</taxon>
        <taxon>Embryophyta</taxon>
        <taxon>Tracheophyta</taxon>
        <taxon>Spermatophyta</taxon>
        <taxon>Magnoliopsida</taxon>
        <taxon>eudicotyledons</taxon>
        <taxon>Gunneridae</taxon>
        <taxon>Pentapetalae</taxon>
        <taxon>rosids</taxon>
        <taxon>fabids</taxon>
        <taxon>Malpighiales</taxon>
        <taxon>Euphorbiaceae</taxon>
        <taxon>Crotonoideae</taxon>
        <taxon>Micrandreae</taxon>
        <taxon>Hevea</taxon>
    </lineage>
</organism>